<sequence>MEAVFRPDFTVPGTGSNRAASIAGKKPDPKRTFQKNLNFDQNKENLNGSSQSNLQIVEENVKNQQVNNDSTNSLIDDKNLMAQDDFDKIVSSFSMSNEIESMDLFDENLNFTDGNVIRLSIFSCLKSHTLLVDLPLDNNPGQKRPLESDLNSNEHSKRSCSLNDLILTDIIELKEKVSELETRITKIEDGLMCKHKFLFLTCLRIIYCVLLWKVH</sequence>
<comment type="caution">
    <text evidence="2">The sequence shown here is derived from an EMBL/GenBank/DDBJ whole genome shotgun (WGS) entry which is preliminary data.</text>
</comment>
<dbReference type="Proteomes" id="UP000663887">
    <property type="component" value="Unassembled WGS sequence"/>
</dbReference>
<evidence type="ECO:0000256" key="1">
    <source>
        <dbReference type="SAM" id="MobiDB-lite"/>
    </source>
</evidence>
<proteinExistence type="predicted"/>
<evidence type="ECO:0000313" key="3">
    <source>
        <dbReference type="Proteomes" id="UP000663887"/>
    </source>
</evidence>
<evidence type="ECO:0000313" key="2">
    <source>
        <dbReference type="EMBL" id="CAF2039584.1"/>
    </source>
</evidence>
<gene>
    <name evidence="2" type="ORF">XDN619_LOCUS6428</name>
</gene>
<dbReference type="EMBL" id="CAJNRG010001840">
    <property type="protein sequence ID" value="CAF2039584.1"/>
    <property type="molecule type" value="Genomic_DNA"/>
</dbReference>
<dbReference type="AlphaFoldDB" id="A0A816NSV1"/>
<organism evidence="2 3">
    <name type="scientific">Rotaria magnacalcarata</name>
    <dbReference type="NCBI Taxonomy" id="392030"/>
    <lineage>
        <taxon>Eukaryota</taxon>
        <taxon>Metazoa</taxon>
        <taxon>Spiralia</taxon>
        <taxon>Gnathifera</taxon>
        <taxon>Rotifera</taxon>
        <taxon>Eurotatoria</taxon>
        <taxon>Bdelloidea</taxon>
        <taxon>Philodinida</taxon>
        <taxon>Philodinidae</taxon>
        <taxon>Rotaria</taxon>
    </lineage>
</organism>
<accession>A0A816NSV1</accession>
<reference evidence="2" key="1">
    <citation type="submission" date="2021-02" db="EMBL/GenBank/DDBJ databases">
        <authorList>
            <person name="Nowell W R."/>
        </authorList>
    </citation>
    <scope>NUCLEOTIDE SEQUENCE</scope>
</reference>
<name>A0A816NSV1_9BILA</name>
<feature type="region of interest" description="Disordered" evidence="1">
    <location>
        <begin position="1"/>
        <end position="31"/>
    </location>
</feature>
<protein>
    <submittedName>
        <fullName evidence="2">Uncharacterized protein</fullName>
    </submittedName>
</protein>